<dbReference type="PANTHER" id="PTHR43002">
    <property type="entry name" value="GLYCOGEN DEBRANCHING ENZYME"/>
    <property type="match status" value="1"/>
</dbReference>
<dbReference type="Pfam" id="PF02922">
    <property type="entry name" value="CBM_48"/>
    <property type="match status" value="1"/>
</dbReference>
<reference evidence="5 7" key="1">
    <citation type="submission" date="2016-02" db="EMBL/GenBank/DDBJ databases">
        <authorList>
            <person name="Wen L."/>
            <person name="He K."/>
            <person name="Yang H."/>
        </authorList>
    </citation>
    <scope>NUCLEOTIDE SEQUENCE [LARGE SCALE GENOMIC DNA]</scope>
    <source>
        <strain evidence="5">Trichococcus_R210</strain>
    </source>
</reference>
<keyword evidence="3" id="KW-0326">Glycosidase</keyword>
<dbReference type="Gene3D" id="3.20.20.80">
    <property type="entry name" value="Glycosidases"/>
    <property type="match status" value="1"/>
</dbReference>
<dbReference type="Pfam" id="PF00128">
    <property type="entry name" value="Alpha-amylase"/>
    <property type="match status" value="1"/>
</dbReference>
<dbReference type="CDD" id="cd11326">
    <property type="entry name" value="AmyAc_Glg_debranch"/>
    <property type="match status" value="1"/>
</dbReference>
<dbReference type="GO" id="GO:0004135">
    <property type="term" value="F:amylo-alpha-1,6-glucosidase activity"/>
    <property type="evidence" value="ECO:0007669"/>
    <property type="project" value="InterPro"/>
</dbReference>
<protein>
    <submittedName>
        <fullName evidence="6">Glycogen operon protein</fullName>
    </submittedName>
    <submittedName>
        <fullName evidence="5">Immunoglobulin e-set</fullName>
    </submittedName>
</protein>
<dbReference type="InterPro" id="IPR004193">
    <property type="entry name" value="Glyco_hydro_13_N"/>
</dbReference>
<dbReference type="SMART" id="SM00642">
    <property type="entry name" value="Aamy"/>
    <property type="match status" value="1"/>
</dbReference>
<evidence type="ECO:0000259" key="4">
    <source>
        <dbReference type="SMART" id="SM00642"/>
    </source>
</evidence>
<keyword evidence="8" id="KW-1185">Reference proteome</keyword>
<dbReference type="InterPro" id="IPR011837">
    <property type="entry name" value="Glycogen_debranch_GlgX"/>
</dbReference>
<dbReference type="EMBL" id="FNYT01000041">
    <property type="protein sequence ID" value="SEJ93364.1"/>
    <property type="molecule type" value="Genomic_DNA"/>
</dbReference>
<evidence type="ECO:0000256" key="3">
    <source>
        <dbReference type="ARBA" id="ARBA00023295"/>
    </source>
</evidence>
<dbReference type="SUPFAM" id="SSF51445">
    <property type="entry name" value="(Trans)glycosidases"/>
    <property type="match status" value="1"/>
</dbReference>
<accession>A0A143Z4M7</accession>
<dbReference type="Gene3D" id="2.60.40.10">
    <property type="entry name" value="Immunoglobulins"/>
    <property type="match status" value="1"/>
</dbReference>
<dbReference type="Gene3D" id="2.60.40.1180">
    <property type="entry name" value="Golgi alpha-mannosidase II"/>
    <property type="match status" value="1"/>
</dbReference>
<feature type="domain" description="Glycosyl hydrolase family 13 catalytic" evidence="4">
    <location>
        <begin position="183"/>
        <end position="592"/>
    </location>
</feature>
<evidence type="ECO:0000313" key="5">
    <source>
        <dbReference type="EMBL" id="CZR07238.1"/>
    </source>
</evidence>
<dbReference type="Proteomes" id="UP000199280">
    <property type="component" value="Unassembled WGS sequence"/>
</dbReference>
<evidence type="ECO:0000256" key="2">
    <source>
        <dbReference type="ARBA" id="ARBA00022801"/>
    </source>
</evidence>
<dbReference type="SUPFAM" id="SSF81296">
    <property type="entry name" value="E set domains"/>
    <property type="match status" value="1"/>
</dbReference>
<dbReference type="CDD" id="cd11234">
    <property type="entry name" value="E_set_GDE_N"/>
    <property type="match status" value="1"/>
</dbReference>
<dbReference type="EMBL" id="FJNB01000021">
    <property type="protein sequence ID" value="CZR07238.1"/>
    <property type="molecule type" value="Genomic_DNA"/>
</dbReference>
<evidence type="ECO:0000256" key="1">
    <source>
        <dbReference type="ARBA" id="ARBA00008061"/>
    </source>
</evidence>
<dbReference type="InterPro" id="IPR013780">
    <property type="entry name" value="Glyco_hydro_b"/>
</dbReference>
<gene>
    <name evidence="6" type="ORF">SAMN05216375_14113</name>
    <name evidence="5" type="ORF">TR210_2418</name>
</gene>
<dbReference type="Proteomes" id="UP000076878">
    <property type="component" value="Unassembled WGS sequence"/>
</dbReference>
<dbReference type="GO" id="GO:0005980">
    <property type="term" value="P:glycogen catabolic process"/>
    <property type="evidence" value="ECO:0007669"/>
    <property type="project" value="InterPro"/>
</dbReference>
<organism evidence="5 7">
    <name type="scientific">Trichococcus ilyis</name>
    <dbReference type="NCBI Taxonomy" id="640938"/>
    <lineage>
        <taxon>Bacteria</taxon>
        <taxon>Bacillati</taxon>
        <taxon>Bacillota</taxon>
        <taxon>Bacilli</taxon>
        <taxon>Lactobacillales</taxon>
        <taxon>Carnobacteriaceae</taxon>
        <taxon>Trichococcus</taxon>
    </lineage>
</organism>
<dbReference type="STRING" id="640938.TR210_2418"/>
<evidence type="ECO:0000313" key="7">
    <source>
        <dbReference type="Proteomes" id="UP000076878"/>
    </source>
</evidence>
<dbReference type="AlphaFoldDB" id="A0A143Z4M7"/>
<proteinExistence type="inferred from homology"/>
<reference evidence="6 8" key="2">
    <citation type="submission" date="2016-10" db="EMBL/GenBank/DDBJ databases">
        <authorList>
            <person name="Varghese N."/>
            <person name="Submissions S."/>
        </authorList>
    </citation>
    <scope>NUCLEOTIDE SEQUENCE [LARGE SCALE GENOMIC DNA]</scope>
    <source>
        <strain evidence="6 8">DSM 22150</strain>
    </source>
</reference>
<evidence type="ECO:0000313" key="6">
    <source>
        <dbReference type="EMBL" id="SEJ93364.1"/>
    </source>
</evidence>
<dbReference type="InterPro" id="IPR013783">
    <property type="entry name" value="Ig-like_fold"/>
</dbReference>
<dbReference type="OrthoDB" id="9761875at2"/>
<dbReference type="SUPFAM" id="SSF51011">
    <property type="entry name" value="Glycosyl hydrolase domain"/>
    <property type="match status" value="1"/>
</dbReference>
<dbReference type="InterPro" id="IPR014756">
    <property type="entry name" value="Ig_E-set"/>
</dbReference>
<evidence type="ECO:0000313" key="8">
    <source>
        <dbReference type="Proteomes" id="UP000199280"/>
    </source>
</evidence>
<dbReference type="InterPro" id="IPR017853">
    <property type="entry name" value="GH"/>
</dbReference>
<keyword evidence="2" id="KW-0378">Hydrolase</keyword>
<sequence length="731" mass="82599">MLEKSDSEQIAKRVDGEEFTNETKGIAIPTDHINGFYMRPGLYRNFGVVVTPGGVSFTVHSRKASSIQLALFKPNASEPYVLIPFPENYRIGNVHSMIVFGLDIETFEYAYLVDGPYNPKKGLIFDATRYLLDPYAKAITGQKLYVDQKKNRKGYRALVSINDFDWGNQRSPMISMGDLIIYEIHVRGFTKDTSSGVQAPGTFSGLAEKIPYLKELGINAVELMPIFEFDEISDRLVEGKGLADYWGYNTVGFFAPHTSYIHDKGINRTGDDLKELIRKLHENNIEVILDVVFNHTAEGNEEGPFLSFKGFDNAVYYMLPPDGKYYNFSGCGNTFNCNHPIVQNLIMDCLRYWVTEYRVDGFRFDLASILGRDQNGEPMCHPPLLRNLAFDPILAHVKLIAEAWDAGGLYQVGKFSSHNRWSEWNGKYRDDLRRFLKGDTGMAHIVAERISGSHDLYDPVRRGHEASVNFITCHDGFTLRDLFAYNQKHNEANGWNNMDGENNNNSWSCGVEGDTDDPDIQALRNRMARNACTILLASQGTPLLLAGDEFGRSQGGNNNPYCQDNEISWLNWKLLEENRNLFEFFKKMIALRKKHQVLRNSKLPASCGLPASSKHGTEPWYLDPAPETSFLGVMLASRNAQDSQDEIAYVGVNSHWMSQIIRLPDLPSGLFWKLAVDTGLPSGQDCETQMDKMKKVGPTMELQPRSVILLFAAESCTTDPEIEQAFHVQER</sequence>
<dbReference type="InterPro" id="IPR006047">
    <property type="entry name" value="GH13_cat_dom"/>
</dbReference>
<comment type="similarity">
    <text evidence="1">Belongs to the glycosyl hydrolase 13 family.</text>
</comment>
<dbReference type="NCBIfam" id="TIGR02100">
    <property type="entry name" value="glgX_debranch"/>
    <property type="match status" value="1"/>
</dbReference>
<name>A0A143Z4M7_9LACT</name>